<reference evidence="1 2" key="1">
    <citation type="submission" date="2023-05" db="EMBL/GenBank/DDBJ databases">
        <title>Draft genome of Paenibacillus sp. CCS26.</title>
        <authorList>
            <person name="Akita H."/>
            <person name="Shinto Y."/>
            <person name="Kimura Z."/>
        </authorList>
    </citation>
    <scope>NUCLEOTIDE SEQUENCE [LARGE SCALE GENOMIC DNA]</scope>
    <source>
        <strain evidence="1 2">CCS26</strain>
    </source>
</reference>
<name>A0ABQ6NHF5_9BACL</name>
<dbReference type="RefSeq" id="WP_317979220.1">
    <property type="nucleotide sequence ID" value="NZ_BTCL01000003.1"/>
</dbReference>
<comment type="caution">
    <text evidence="1">The sequence shown here is derived from an EMBL/GenBank/DDBJ whole genome shotgun (WGS) entry which is preliminary data.</text>
</comment>
<organism evidence="1 2">
    <name type="scientific">Paenibacillus glycanilyticus</name>
    <dbReference type="NCBI Taxonomy" id="126569"/>
    <lineage>
        <taxon>Bacteria</taxon>
        <taxon>Bacillati</taxon>
        <taxon>Bacillota</taxon>
        <taxon>Bacilli</taxon>
        <taxon>Bacillales</taxon>
        <taxon>Paenibacillaceae</taxon>
        <taxon>Paenibacillus</taxon>
    </lineage>
</organism>
<keyword evidence="2" id="KW-1185">Reference proteome</keyword>
<protein>
    <recommendedName>
        <fullName evidence="3">DUF3916 domain-containing protein</fullName>
    </recommendedName>
</protein>
<dbReference type="EMBL" id="BTCL01000003">
    <property type="protein sequence ID" value="GMK44169.1"/>
    <property type="molecule type" value="Genomic_DNA"/>
</dbReference>
<proteinExistence type="predicted"/>
<evidence type="ECO:0008006" key="3">
    <source>
        <dbReference type="Google" id="ProtNLM"/>
    </source>
</evidence>
<evidence type="ECO:0000313" key="2">
    <source>
        <dbReference type="Proteomes" id="UP001285921"/>
    </source>
</evidence>
<evidence type="ECO:0000313" key="1">
    <source>
        <dbReference type="EMBL" id="GMK44169.1"/>
    </source>
</evidence>
<dbReference type="Proteomes" id="UP001285921">
    <property type="component" value="Unassembled WGS sequence"/>
</dbReference>
<sequence>MYLRTKNKIRGWKRRIRHIEQWKQRNIVLDMNTLAAFRRDYAKLWIPLFYSLVRRTPPIWYNRLLLDAMIEVYNSWHETLTKTGEPFYLKIWLFEPEFINSQVVAAYRDELDFYDNAFESVAEIIPFPFPKLEQFNWLPHFDPNHYREEDSEGIAKKERYVWIGSML</sequence>
<accession>A0ABQ6NHF5</accession>
<gene>
    <name evidence="1" type="ORF">PghCCS26_12960</name>
</gene>